<evidence type="ECO:0000256" key="6">
    <source>
        <dbReference type="ARBA" id="ARBA00022989"/>
    </source>
</evidence>
<feature type="non-terminal residue" evidence="10">
    <location>
        <position position="1"/>
    </location>
</feature>
<reference evidence="10 11" key="1">
    <citation type="submission" date="2018-01" db="EMBL/GenBank/DDBJ databases">
        <title>Metagenomic assembled genomes from two thermal pools in the Uzon Caldera, Kamchatka, Russia.</title>
        <authorList>
            <person name="Wilkins L."/>
            <person name="Ettinger C."/>
        </authorList>
    </citation>
    <scope>NUCLEOTIDE SEQUENCE [LARGE SCALE GENOMIC DNA]</scope>
    <source>
        <strain evidence="10">ZAV-02</strain>
    </source>
</reference>
<dbReference type="GO" id="GO:0016763">
    <property type="term" value="F:pentosyltransferase activity"/>
    <property type="evidence" value="ECO:0007669"/>
    <property type="project" value="TreeGrafter"/>
</dbReference>
<evidence type="ECO:0000259" key="9">
    <source>
        <dbReference type="Pfam" id="PF13231"/>
    </source>
</evidence>
<feature type="transmembrane region" description="Helical" evidence="8">
    <location>
        <begin position="47"/>
        <end position="70"/>
    </location>
</feature>
<evidence type="ECO:0000256" key="2">
    <source>
        <dbReference type="ARBA" id="ARBA00022475"/>
    </source>
</evidence>
<protein>
    <recommendedName>
        <fullName evidence="9">Glycosyltransferase RgtA/B/C/D-like domain-containing protein</fullName>
    </recommendedName>
</protein>
<evidence type="ECO:0000256" key="5">
    <source>
        <dbReference type="ARBA" id="ARBA00022692"/>
    </source>
</evidence>
<dbReference type="PANTHER" id="PTHR33908">
    <property type="entry name" value="MANNOSYLTRANSFERASE YKCB-RELATED"/>
    <property type="match status" value="1"/>
</dbReference>
<feature type="transmembrane region" description="Helical" evidence="8">
    <location>
        <begin position="179"/>
        <end position="200"/>
    </location>
</feature>
<evidence type="ECO:0000313" key="11">
    <source>
        <dbReference type="Proteomes" id="UP000243376"/>
    </source>
</evidence>
<evidence type="ECO:0000256" key="3">
    <source>
        <dbReference type="ARBA" id="ARBA00022676"/>
    </source>
</evidence>
<accession>A0A2J6WWZ9</accession>
<dbReference type="PANTHER" id="PTHR33908:SF3">
    <property type="entry name" value="UNDECAPRENYL PHOSPHATE-ALPHA-4-AMINO-4-DEOXY-L-ARABINOSE ARABINOSYL TRANSFERASE"/>
    <property type="match status" value="1"/>
</dbReference>
<comment type="caution">
    <text evidence="10">The sequence shown here is derived from an EMBL/GenBank/DDBJ whole genome shotgun (WGS) entry which is preliminary data.</text>
</comment>
<comment type="subcellular location">
    <subcellularLocation>
        <location evidence="1">Cell membrane</location>
        <topology evidence="1">Multi-pass membrane protein</topology>
    </subcellularLocation>
</comment>
<feature type="transmembrane region" description="Helical" evidence="8">
    <location>
        <begin position="259"/>
        <end position="276"/>
    </location>
</feature>
<keyword evidence="6 8" id="KW-1133">Transmembrane helix</keyword>
<feature type="transmembrane region" description="Helical" evidence="8">
    <location>
        <begin position="334"/>
        <end position="351"/>
    </location>
</feature>
<evidence type="ECO:0000256" key="7">
    <source>
        <dbReference type="ARBA" id="ARBA00023136"/>
    </source>
</evidence>
<dbReference type="GO" id="GO:0010041">
    <property type="term" value="P:response to iron(III) ion"/>
    <property type="evidence" value="ECO:0007669"/>
    <property type="project" value="TreeGrafter"/>
</dbReference>
<dbReference type="InterPro" id="IPR050297">
    <property type="entry name" value="LipidA_mod_glycosyltrf_83"/>
</dbReference>
<gene>
    <name evidence="10" type="ORF">C0184_13920</name>
</gene>
<dbReference type="GO" id="GO:0009103">
    <property type="term" value="P:lipopolysaccharide biosynthetic process"/>
    <property type="evidence" value="ECO:0007669"/>
    <property type="project" value="UniProtKB-ARBA"/>
</dbReference>
<dbReference type="GO" id="GO:0005886">
    <property type="term" value="C:plasma membrane"/>
    <property type="evidence" value="ECO:0007669"/>
    <property type="project" value="UniProtKB-SubCell"/>
</dbReference>
<keyword evidence="4" id="KW-0808">Transferase</keyword>
<dbReference type="InterPro" id="IPR038731">
    <property type="entry name" value="RgtA/B/C-like"/>
</dbReference>
<evidence type="ECO:0000256" key="1">
    <source>
        <dbReference type="ARBA" id="ARBA00004651"/>
    </source>
</evidence>
<sequence length="390" mass="42744">IVGWMGLVVALASLFALRAGALAWIALPLVFGGVGLAWPLITDSEERSIWPIDHLLVAITGVALLTRLVALDQMPVALWRDEARHGLLALRIWSEPDFRPIYVPVVADLPALLFYLMAPVVGILGPHVWSVRLVSAVAGALTPLALYWFVAPIIGRRTAVLSAALLAWSSWSLSMSRWAFPATLDHVLVLTAAGLLWRGLDPNRRGWWVWCSVALAALLGGLAVYTYHTGRLAPLALAVVVLFRLSRDRERWRLTWSRLALAALIGAIVVMPLVWYPDSFGFNRRVGSVSIFQADSLNRHRPLDFLAENIVAHGLMWHIQGESNGRHHLPSAPMVDPVVGLFLLLGIGVAWRARSTAGVLLALWLLYYIPGLLSFNAPHAMRSLGTLAPA</sequence>
<dbReference type="Proteomes" id="UP000243376">
    <property type="component" value="Unassembled WGS sequence"/>
</dbReference>
<keyword evidence="5 8" id="KW-0812">Transmembrane</keyword>
<evidence type="ECO:0000313" key="10">
    <source>
        <dbReference type="EMBL" id="PMP75515.1"/>
    </source>
</evidence>
<feature type="transmembrane region" description="Helical" evidence="8">
    <location>
        <begin position="129"/>
        <end position="150"/>
    </location>
</feature>
<feature type="transmembrane region" description="Helical" evidence="8">
    <location>
        <begin position="101"/>
        <end position="123"/>
    </location>
</feature>
<feature type="non-terminal residue" evidence="10">
    <location>
        <position position="390"/>
    </location>
</feature>
<keyword evidence="2" id="KW-1003">Cell membrane</keyword>
<feature type="transmembrane region" description="Helical" evidence="8">
    <location>
        <begin position="231"/>
        <end position="247"/>
    </location>
</feature>
<dbReference type="EMBL" id="PNIQ01000935">
    <property type="protein sequence ID" value="PMP75515.1"/>
    <property type="molecule type" value="Genomic_DNA"/>
</dbReference>
<proteinExistence type="predicted"/>
<feature type="transmembrane region" description="Helical" evidence="8">
    <location>
        <begin position="358"/>
        <end position="377"/>
    </location>
</feature>
<keyword evidence="3" id="KW-0328">Glycosyltransferase</keyword>
<dbReference type="AlphaFoldDB" id="A0A2J6WWZ9"/>
<evidence type="ECO:0000256" key="4">
    <source>
        <dbReference type="ARBA" id="ARBA00022679"/>
    </source>
</evidence>
<name>A0A2J6WWZ9_9CHLR</name>
<organism evidence="10 11">
    <name type="scientific">Chloroflexus aggregans</name>
    <dbReference type="NCBI Taxonomy" id="152260"/>
    <lineage>
        <taxon>Bacteria</taxon>
        <taxon>Bacillati</taxon>
        <taxon>Chloroflexota</taxon>
        <taxon>Chloroflexia</taxon>
        <taxon>Chloroflexales</taxon>
        <taxon>Chloroflexineae</taxon>
        <taxon>Chloroflexaceae</taxon>
        <taxon>Chloroflexus</taxon>
    </lineage>
</organism>
<keyword evidence="7 8" id="KW-0472">Membrane</keyword>
<feature type="transmembrane region" description="Helical" evidence="8">
    <location>
        <begin position="207"/>
        <end position="225"/>
    </location>
</feature>
<dbReference type="Pfam" id="PF13231">
    <property type="entry name" value="PMT_2"/>
    <property type="match status" value="1"/>
</dbReference>
<feature type="domain" description="Glycosyltransferase RgtA/B/C/D-like" evidence="9">
    <location>
        <begin position="110"/>
        <end position="275"/>
    </location>
</feature>
<evidence type="ECO:0000256" key="8">
    <source>
        <dbReference type="SAM" id="Phobius"/>
    </source>
</evidence>